<keyword evidence="2" id="KW-1185">Reference proteome</keyword>
<name>A0A124E1E8_MYCCR</name>
<dbReference type="AlphaFoldDB" id="A0A124E1E8"/>
<protein>
    <submittedName>
        <fullName evidence="1">Methyltransferase type 11</fullName>
    </submittedName>
</protein>
<dbReference type="Pfam" id="PF13489">
    <property type="entry name" value="Methyltransf_23"/>
    <property type="match status" value="1"/>
</dbReference>
<keyword evidence="1" id="KW-0489">Methyltransferase</keyword>
<dbReference type="Gene3D" id="3.40.50.150">
    <property type="entry name" value="Vaccinia Virus protein VP39"/>
    <property type="match status" value="1"/>
</dbReference>
<dbReference type="CDD" id="cd02440">
    <property type="entry name" value="AdoMet_MTases"/>
    <property type="match status" value="1"/>
</dbReference>
<dbReference type="EMBL" id="BCSY01000011">
    <property type="protein sequence ID" value="GAS93420.1"/>
    <property type="molecule type" value="Genomic_DNA"/>
</dbReference>
<organism evidence="1 2">
    <name type="scientific">Mycolicibacterium canariasense</name>
    <name type="common">Mycobacterium canariasense</name>
    <dbReference type="NCBI Taxonomy" id="228230"/>
    <lineage>
        <taxon>Bacteria</taxon>
        <taxon>Bacillati</taxon>
        <taxon>Actinomycetota</taxon>
        <taxon>Actinomycetes</taxon>
        <taxon>Mycobacteriales</taxon>
        <taxon>Mycobacteriaceae</taxon>
        <taxon>Mycolicibacterium</taxon>
    </lineage>
</organism>
<dbReference type="GO" id="GO:0008168">
    <property type="term" value="F:methyltransferase activity"/>
    <property type="evidence" value="ECO:0007669"/>
    <property type="project" value="UniProtKB-KW"/>
</dbReference>
<evidence type="ECO:0000313" key="2">
    <source>
        <dbReference type="Proteomes" id="UP000069443"/>
    </source>
</evidence>
<dbReference type="STRING" id="228230.RMCC_0386"/>
<gene>
    <name evidence="1" type="ORF">RMCC_0386</name>
</gene>
<dbReference type="RefSeq" id="WP_062654750.1">
    <property type="nucleotide sequence ID" value="NZ_BCSY01000011.1"/>
</dbReference>
<dbReference type="SUPFAM" id="SSF53335">
    <property type="entry name" value="S-adenosyl-L-methionine-dependent methyltransferases"/>
    <property type="match status" value="1"/>
</dbReference>
<reference evidence="2" key="2">
    <citation type="submission" date="2016-02" db="EMBL/GenBank/DDBJ databases">
        <title>Draft genome sequence of five rapidly growing Mycobacterium species.</title>
        <authorList>
            <person name="Katahira K."/>
            <person name="Gotou Y."/>
            <person name="Iida K."/>
            <person name="Ogura Y."/>
            <person name="Hayashi T."/>
        </authorList>
    </citation>
    <scope>NUCLEOTIDE SEQUENCE [LARGE SCALE GENOMIC DNA]</scope>
    <source>
        <strain evidence="2">JCM15298</strain>
    </source>
</reference>
<accession>A0A124E1E8</accession>
<dbReference type="InterPro" id="IPR029063">
    <property type="entry name" value="SAM-dependent_MTases_sf"/>
</dbReference>
<sequence length="306" mass="33221">MLDAATNFVRPWVDAARHDELVACIGTLWGTDDVRLMRCDRCGLRSANPFVAGDAGFYALAYGRRSFHPYPASRWEYRLTRAVITATSGSVLEIGAGDGAFQRSVIAEGVDAARLYATEFSAEARKALHDLGVTVSAKDFRDQPTAGHAVVCGHQVFEHLDGIAESFDAFDRLTAPDGVVVVSVPNGAHVERTETAGGLVDMPPNHISTWGRTSFDAAARRHGWKLIAYHEEPVSRARAAKELAISRSFQARARHGTLPSLAERWSPTPRARYMATAAAAAAKLPRAYLAAAEPHGGSVWVAMRRR</sequence>
<comment type="caution">
    <text evidence="1">The sequence shown here is derived from an EMBL/GenBank/DDBJ whole genome shotgun (WGS) entry which is preliminary data.</text>
</comment>
<dbReference type="GO" id="GO:0032259">
    <property type="term" value="P:methylation"/>
    <property type="evidence" value="ECO:0007669"/>
    <property type="project" value="UniProtKB-KW"/>
</dbReference>
<evidence type="ECO:0000313" key="1">
    <source>
        <dbReference type="EMBL" id="GAS93420.1"/>
    </source>
</evidence>
<reference evidence="2" key="1">
    <citation type="journal article" date="2016" name="Genome Announc.">
        <title>Draft Genome Sequences of Five Rapidly Growing Mycobacterium Species, M. thermoresistibile, M. fortuitum subsp. acetamidolyticum, M. canariasense, M. brisbanense, and M. novocastrense.</title>
        <authorList>
            <person name="Katahira K."/>
            <person name="Ogura Y."/>
            <person name="Gotoh Y."/>
            <person name="Hayashi T."/>
        </authorList>
    </citation>
    <scope>NUCLEOTIDE SEQUENCE [LARGE SCALE GENOMIC DNA]</scope>
    <source>
        <strain evidence="2">JCM15298</strain>
    </source>
</reference>
<dbReference type="Proteomes" id="UP000069443">
    <property type="component" value="Unassembled WGS sequence"/>
</dbReference>
<keyword evidence="1" id="KW-0808">Transferase</keyword>
<proteinExistence type="predicted"/>